<keyword evidence="2" id="KW-1185">Reference proteome</keyword>
<accession>A0A8H3EC55</accession>
<comment type="caution">
    <text evidence="1">The sequence shown here is derived from an EMBL/GenBank/DDBJ whole genome shotgun (WGS) entry which is preliminary data.</text>
</comment>
<proteinExistence type="predicted"/>
<dbReference type="EMBL" id="CAJPDS010000001">
    <property type="protein sequence ID" value="CAF9902910.1"/>
    <property type="molecule type" value="Genomic_DNA"/>
</dbReference>
<name>A0A8H3EC55_9LECA</name>
<reference evidence="1" key="1">
    <citation type="submission" date="2021-03" db="EMBL/GenBank/DDBJ databases">
        <authorList>
            <person name="Tagirdzhanova G."/>
        </authorList>
    </citation>
    <scope>NUCLEOTIDE SEQUENCE</scope>
</reference>
<gene>
    <name evidence="1" type="ORF">HETSPECPRED_000053</name>
</gene>
<dbReference type="Proteomes" id="UP000664521">
    <property type="component" value="Unassembled WGS sequence"/>
</dbReference>
<evidence type="ECO:0000313" key="1">
    <source>
        <dbReference type="EMBL" id="CAF9902910.1"/>
    </source>
</evidence>
<evidence type="ECO:0000313" key="2">
    <source>
        <dbReference type="Proteomes" id="UP000664521"/>
    </source>
</evidence>
<sequence>MVAWDTFAVIVALVAIPLTTSPNALHAIKFLYRFLYQKLYPVTAQCERLQWADVPDGQLFICPDDCRGSSDLSTDADCLESTLGSFFRRAWVSPSRREKIVPKPKQLSLDTRYVRSDTKLLKAYLLMNPFSHDNIRFHDLDGVLTAHLVTKHRYRRWISGQNARSEPQRHIPHRCLLTKREVELILEGYPPDYSEQIRISQGQQSTNSTLCVSVPSPIREWADIHRGGWIIGTALHCYFKDLRMKKAASEERKTPRIGHVMQSTTFQAGSPMIDNDFLPRKKAVIRTRHVFNNILEAMPGQGELVRAALAFIDPLFTLPEHNRLSPSEFRRIILRARLYKLSTPATDYFSREFAARLSDIEWTRAMNVFNQFDPLPSQDIDFLRPRLVHVLQAAATGVWDVYMHRYKTFLPYYPIYPNFGRGDMSTYTIVSRDKITARKISYKNEDCTISQSKRKNQGG</sequence>
<dbReference type="OrthoDB" id="5292533at2759"/>
<protein>
    <submittedName>
        <fullName evidence="1">Uncharacterized protein</fullName>
    </submittedName>
</protein>
<dbReference type="AlphaFoldDB" id="A0A8H3EC55"/>
<organism evidence="1 2">
    <name type="scientific">Heterodermia speciosa</name>
    <dbReference type="NCBI Taxonomy" id="116794"/>
    <lineage>
        <taxon>Eukaryota</taxon>
        <taxon>Fungi</taxon>
        <taxon>Dikarya</taxon>
        <taxon>Ascomycota</taxon>
        <taxon>Pezizomycotina</taxon>
        <taxon>Lecanoromycetes</taxon>
        <taxon>OSLEUM clade</taxon>
        <taxon>Lecanoromycetidae</taxon>
        <taxon>Caliciales</taxon>
        <taxon>Physciaceae</taxon>
        <taxon>Heterodermia</taxon>
    </lineage>
</organism>